<feature type="binding site" evidence="6">
    <location>
        <position position="109"/>
    </location>
    <ligand>
        <name>S-adenosyl-L-methionine</name>
        <dbReference type="ChEBI" id="CHEBI:59789"/>
    </ligand>
</feature>
<evidence type="ECO:0000313" key="8">
    <source>
        <dbReference type="EMBL" id="AYO41416.1"/>
    </source>
</evidence>
<keyword evidence="1 6" id="KW-0489">Methyltransferase</keyword>
<accession>A0A3G2S0X3</accession>
<proteinExistence type="inferred from homology"/>
<keyword evidence="2 6" id="KW-0808">Transferase</keyword>
<evidence type="ECO:0000313" key="9">
    <source>
        <dbReference type="Proteomes" id="UP000269793"/>
    </source>
</evidence>
<protein>
    <recommendedName>
        <fullName evidence="7">rRNA adenine N(6)-methyltransferase</fullName>
        <ecNumber evidence="7">2.1.1.-</ecNumber>
    </recommendedName>
</protein>
<dbReference type="OrthoDB" id="16079at2759"/>
<dbReference type="PROSITE" id="PS51689">
    <property type="entry name" value="SAM_RNA_A_N6_MT"/>
    <property type="match status" value="1"/>
</dbReference>
<evidence type="ECO:0000256" key="2">
    <source>
        <dbReference type="ARBA" id="ARBA00022679"/>
    </source>
</evidence>
<keyword evidence="7" id="KW-0698">rRNA processing</keyword>
<comment type="similarity">
    <text evidence="6 7">Belongs to the class I-like SAM-binding methyltransferase superfamily. rRNA adenine N(6)-methyltransferase family.</text>
</comment>
<dbReference type="STRING" id="425264.A0A3G2S0X3"/>
<evidence type="ECO:0000256" key="7">
    <source>
        <dbReference type="RuleBase" id="RU362106"/>
    </source>
</evidence>
<dbReference type="AlphaFoldDB" id="A0A3G2S0X3"/>
<evidence type="ECO:0000256" key="1">
    <source>
        <dbReference type="ARBA" id="ARBA00022603"/>
    </source>
</evidence>
<comment type="caution">
    <text evidence="6">Lacks conserved residue(s) required for the propagation of feature annotation.</text>
</comment>
<evidence type="ECO:0000256" key="3">
    <source>
        <dbReference type="ARBA" id="ARBA00022691"/>
    </source>
</evidence>
<dbReference type="Gene3D" id="3.40.50.150">
    <property type="entry name" value="Vaccinia Virus protein VP39"/>
    <property type="match status" value="1"/>
</dbReference>
<gene>
    <name evidence="8" type="primary">MTF1</name>
    <name evidence="8" type="ORF">DNF11_0466</name>
</gene>
<dbReference type="Pfam" id="PF00398">
    <property type="entry name" value="RrnaAD"/>
    <property type="match status" value="1"/>
</dbReference>
<dbReference type="PANTHER" id="PTHR11727">
    <property type="entry name" value="DIMETHYLADENOSINE TRANSFERASE"/>
    <property type="match status" value="1"/>
</dbReference>
<evidence type="ECO:0000256" key="4">
    <source>
        <dbReference type="ARBA" id="ARBA00022884"/>
    </source>
</evidence>
<comment type="function">
    <text evidence="5">Mitochondrial transcription factor that confers selective promoter recognition on the core subunit of the yeast mitochondrial RNA polymerase. Interacts with DNA in a non-specific manner.</text>
</comment>
<dbReference type="Gene3D" id="1.10.8.100">
    <property type="entry name" value="Ribosomal RNA adenine dimethylase-like, domain 2"/>
    <property type="match status" value="1"/>
</dbReference>
<dbReference type="VEuPathDB" id="FungiDB:DNF11_0466"/>
<dbReference type="InterPro" id="IPR023165">
    <property type="entry name" value="rRNA_Ade_diMease-like_C"/>
</dbReference>
<keyword evidence="4 6" id="KW-0694">RNA-binding</keyword>
<evidence type="ECO:0000256" key="5">
    <source>
        <dbReference type="ARBA" id="ARBA00024915"/>
    </source>
</evidence>
<dbReference type="GO" id="GO:0003723">
    <property type="term" value="F:RNA binding"/>
    <property type="evidence" value="ECO:0007669"/>
    <property type="project" value="UniProtKB-UniRule"/>
</dbReference>
<dbReference type="SUPFAM" id="SSF53335">
    <property type="entry name" value="S-adenosyl-L-methionine-dependent methyltransferases"/>
    <property type="match status" value="1"/>
</dbReference>
<evidence type="ECO:0000256" key="6">
    <source>
        <dbReference type="PROSITE-ProRule" id="PRU01026"/>
    </source>
</evidence>
<reference evidence="8 9" key="1">
    <citation type="submission" date="2018-10" db="EMBL/GenBank/DDBJ databases">
        <title>Complete genome sequence of Malassezia restricta CBS 7877.</title>
        <authorList>
            <person name="Morand S.C."/>
            <person name="Bertignac M."/>
            <person name="Iltis A."/>
            <person name="Kolder I."/>
            <person name="Pirovano W."/>
            <person name="Jourdain R."/>
            <person name="Clavaud C."/>
        </authorList>
    </citation>
    <scope>NUCLEOTIDE SEQUENCE [LARGE SCALE GENOMIC DNA]</scope>
    <source>
        <strain evidence="8 9">CBS 7877</strain>
    </source>
</reference>
<sequence length="416" mass="47310">MQDHFLYTEEPLYTYNPPLNSEDIAFCHPHLPHPSMWKSMFAFNRDQLAQNRYFVANRGTVDRIIDCLGLNERESQGIKTTIVDAYSGPGTFTRAFMQHPNVESVIAIDQAPRFLKYLEHLYHDPALSEVQHKLSIVHDSAFNWSSYESLVNDGHLRHLEGRIPKLGSNPPPMDWHATSPIIYFAQLPNTVHGEQLFAQIVHAISSRSWLFKFGRVKMVFVCGDTVSMRSLASPQDLRSRAKLGTVVQSLSTPRLLLTGDDLEPYASHMFPPTPSVGPRVPLTSVLIPNTNISSGLLKRKLSVLEVEPLKDPLIDARDMESFEFLTRNMFVLKTKTVEEGLKHVMPGANNVLRLLSPSHPRMRDRPEDVVLPDTPIVQLTNRQWASLAEAFEKWPFKPTIYMDEGRIRHQLSDSLV</sequence>
<dbReference type="EC" id="2.1.1.-" evidence="7"/>
<feature type="binding site" evidence="6">
    <location>
        <position position="55"/>
    </location>
    <ligand>
        <name>S-adenosyl-L-methionine</name>
        <dbReference type="ChEBI" id="CHEBI:59789"/>
    </ligand>
</feature>
<dbReference type="GO" id="GO:0000179">
    <property type="term" value="F:rRNA (adenine-N6,N6-)-dimethyltransferase activity"/>
    <property type="evidence" value="ECO:0007669"/>
    <property type="project" value="UniProtKB-UniRule"/>
</dbReference>
<name>A0A3G2S0X3_MALR7</name>
<dbReference type="EMBL" id="CP033148">
    <property type="protein sequence ID" value="AYO41416.1"/>
    <property type="molecule type" value="Genomic_DNA"/>
</dbReference>
<dbReference type="InterPro" id="IPR029063">
    <property type="entry name" value="SAM-dependent_MTases_sf"/>
</dbReference>
<keyword evidence="3 6" id="KW-0949">S-adenosyl-L-methionine</keyword>
<keyword evidence="9" id="KW-1185">Reference proteome</keyword>
<dbReference type="Proteomes" id="UP000269793">
    <property type="component" value="Chromosome I"/>
</dbReference>
<dbReference type="InterPro" id="IPR001737">
    <property type="entry name" value="KsgA/Erm"/>
</dbReference>
<organism evidence="8 9">
    <name type="scientific">Malassezia restricta (strain ATCC 96810 / NBRC 103918 / CBS 7877)</name>
    <name type="common">Seborrheic dermatitis infection agent</name>
    <dbReference type="NCBI Taxonomy" id="425264"/>
    <lineage>
        <taxon>Eukaryota</taxon>
        <taxon>Fungi</taxon>
        <taxon>Dikarya</taxon>
        <taxon>Basidiomycota</taxon>
        <taxon>Ustilaginomycotina</taxon>
        <taxon>Malasseziomycetes</taxon>
        <taxon>Malasseziales</taxon>
        <taxon>Malasseziaceae</taxon>
        <taxon>Malassezia</taxon>
    </lineage>
</organism>
<dbReference type="PANTHER" id="PTHR11727:SF7">
    <property type="entry name" value="DIMETHYLADENOSINE TRANSFERASE-RELATED"/>
    <property type="match status" value="1"/>
</dbReference>